<organism evidence="1 2">
    <name type="scientific">Cyanobacterium stanieri LEGE 03274</name>
    <dbReference type="NCBI Taxonomy" id="1828756"/>
    <lineage>
        <taxon>Bacteria</taxon>
        <taxon>Bacillati</taxon>
        <taxon>Cyanobacteriota</taxon>
        <taxon>Cyanophyceae</taxon>
        <taxon>Oscillatoriophycideae</taxon>
        <taxon>Chroococcales</taxon>
        <taxon>Geminocystaceae</taxon>
        <taxon>Cyanobacterium</taxon>
    </lineage>
</organism>
<sequence>MNTQIFPAVSSYGYNFEFIRDEIRALVEKGVLSRHQPIYSVAQFIPAREWVGVEKNLEEQDFLLRDRISDLLGAEEWDND</sequence>
<reference evidence="1 2" key="1">
    <citation type="submission" date="2020-10" db="EMBL/GenBank/DDBJ databases">
        <authorList>
            <person name="Castelo-Branco R."/>
            <person name="Eusebio N."/>
            <person name="Adriana R."/>
            <person name="Vieira A."/>
            <person name="Brugerolle De Fraissinette N."/>
            <person name="Rezende De Castro R."/>
            <person name="Schneider M.P."/>
            <person name="Vasconcelos V."/>
            <person name="Leao P.N."/>
        </authorList>
    </citation>
    <scope>NUCLEOTIDE SEQUENCE [LARGE SCALE GENOMIC DNA]</scope>
    <source>
        <strain evidence="1 2">LEGE 03274</strain>
    </source>
</reference>
<name>A0ABR9V3Y0_9CHRO</name>
<evidence type="ECO:0000313" key="2">
    <source>
        <dbReference type="Proteomes" id="UP000654604"/>
    </source>
</evidence>
<dbReference type="RefSeq" id="WP_193800701.1">
    <property type="nucleotide sequence ID" value="NZ_JADEWC010000013.1"/>
</dbReference>
<dbReference type="InterPro" id="IPR025477">
    <property type="entry name" value="DUF4327"/>
</dbReference>
<comment type="caution">
    <text evidence="1">The sequence shown here is derived from an EMBL/GenBank/DDBJ whole genome shotgun (WGS) entry which is preliminary data.</text>
</comment>
<accession>A0ABR9V3Y0</accession>
<proteinExistence type="predicted"/>
<evidence type="ECO:0000313" key="1">
    <source>
        <dbReference type="EMBL" id="MBE9222547.1"/>
    </source>
</evidence>
<dbReference type="Pfam" id="PF14217">
    <property type="entry name" value="DUF4327"/>
    <property type="match status" value="1"/>
</dbReference>
<gene>
    <name evidence="1" type="ORF">IQ215_07535</name>
</gene>
<dbReference type="EMBL" id="JADEWC010000013">
    <property type="protein sequence ID" value="MBE9222547.1"/>
    <property type="molecule type" value="Genomic_DNA"/>
</dbReference>
<protein>
    <submittedName>
        <fullName evidence="1">DUF4327 family protein</fullName>
    </submittedName>
</protein>
<dbReference type="Proteomes" id="UP000654604">
    <property type="component" value="Unassembled WGS sequence"/>
</dbReference>
<keyword evidence="2" id="KW-1185">Reference proteome</keyword>